<evidence type="ECO:0000313" key="8">
    <source>
        <dbReference type="Proteomes" id="UP001497383"/>
    </source>
</evidence>
<keyword evidence="2 6" id="KW-0812">Transmembrane</keyword>
<organism evidence="7 8">
    <name type="scientific">Lodderomyces beijingensis</name>
    <dbReference type="NCBI Taxonomy" id="1775926"/>
    <lineage>
        <taxon>Eukaryota</taxon>
        <taxon>Fungi</taxon>
        <taxon>Dikarya</taxon>
        <taxon>Ascomycota</taxon>
        <taxon>Saccharomycotina</taxon>
        <taxon>Pichiomycetes</taxon>
        <taxon>Debaryomycetaceae</taxon>
        <taxon>Candida/Lodderomyces clade</taxon>
        <taxon>Lodderomyces</taxon>
    </lineage>
</organism>
<protein>
    <recommendedName>
        <fullName evidence="9">Low-affinity methionine permease</fullName>
    </recommendedName>
</protein>
<evidence type="ECO:0008006" key="9">
    <source>
        <dbReference type="Google" id="ProtNLM"/>
    </source>
</evidence>
<feature type="transmembrane region" description="Helical" evidence="6">
    <location>
        <begin position="417"/>
        <end position="439"/>
    </location>
</feature>
<feature type="transmembrane region" description="Helical" evidence="6">
    <location>
        <begin position="514"/>
        <end position="534"/>
    </location>
</feature>
<keyword evidence="3 6" id="KW-1133">Transmembrane helix</keyword>
<dbReference type="Proteomes" id="UP001497383">
    <property type="component" value="Chromosome 3"/>
</dbReference>
<dbReference type="Gene3D" id="1.20.1740.10">
    <property type="entry name" value="Amino acid/polyamine transporter I"/>
    <property type="match status" value="1"/>
</dbReference>
<dbReference type="InterPro" id="IPR050598">
    <property type="entry name" value="AminoAcid_Transporter"/>
</dbReference>
<keyword evidence="8" id="KW-1185">Reference proteome</keyword>
<dbReference type="Pfam" id="PF13520">
    <property type="entry name" value="AA_permease_2"/>
    <property type="match status" value="1"/>
</dbReference>
<reference evidence="7 8" key="1">
    <citation type="submission" date="2024-03" db="EMBL/GenBank/DDBJ databases">
        <authorList>
            <person name="Brejova B."/>
        </authorList>
    </citation>
    <scope>NUCLEOTIDE SEQUENCE [LARGE SCALE GENOMIC DNA]</scope>
    <source>
        <strain evidence="7 8">CBS 14171</strain>
    </source>
</reference>
<feature type="transmembrane region" description="Helical" evidence="6">
    <location>
        <begin position="81"/>
        <end position="108"/>
    </location>
</feature>
<name>A0ABP0ZM20_9ASCO</name>
<feature type="transmembrane region" description="Helical" evidence="6">
    <location>
        <begin position="160"/>
        <end position="189"/>
    </location>
</feature>
<proteinExistence type="predicted"/>
<gene>
    <name evidence="7" type="ORF">LODBEIA_P23750</name>
</gene>
<dbReference type="PANTHER" id="PTHR11785">
    <property type="entry name" value="AMINO ACID TRANSPORTER"/>
    <property type="match status" value="1"/>
</dbReference>
<evidence type="ECO:0000256" key="3">
    <source>
        <dbReference type="ARBA" id="ARBA00022989"/>
    </source>
</evidence>
<evidence type="ECO:0000256" key="4">
    <source>
        <dbReference type="ARBA" id="ARBA00023136"/>
    </source>
</evidence>
<evidence type="ECO:0000256" key="1">
    <source>
        <dbReference type="ARBA" id="ARBA00004141"/>
    </source>
</evidence>
<keyword evidence="4 6" id="KW-0472">Membrane</keyword>
<evidence type="ECO:0000256" key="2">
    <source>
        <dbReference type="ARBA" id="ARBA00022692"/>
    </source>
</evidence>
<accession>A0ABP0ZM20</accession>
<feature type="transmembrane region" description="Helical" evidence="6">
    <location>
        <begin position="451"/>
        <end position="469"/>
    </location>
</feature>
<feature type="transmembrane region" description="Helical" evidence="6">
    <location>
        <begin position="481"/>
        <end position="502"/>
    </location>
</feature>
<feature type="compositionally biased region" description="Basic and acidic residues" evidence="5">
    <location>
        <begin position="1"/>
        <end position="11"/>
    </location>
</feature>
<evidence type="ECO:0000256" key="6">
    <source>
        <dbReference type="SAM" id="Phobius"/>
    </source>
</evidence>
<evidence type="ECO:0000313" key="7">
    <source>
        <dbReference type="EMBL" id="CAK9438017.1"/>
    </source>
</evidence>
<feature type="transmembrane region" description="Helical" evidence="6">
    <location>
        <begin position="370"/>
        <end position="390"/>
    </location>
</feature>
<feature type="transmembrane region" description="Helical" evidence="6">
    <location>
        <begin position="232"/>
        <end position="251"/>
    </location>
</feature>
<dbReference type="RefSeq" id="XP_066829313.1">
    <property type="nucleotide sequence ID" value="XM_066972367.1"/>
</dbReference>
<dbReference type="InterPro" id="IPR002293">
    <property type="entry name" value="AA/rel_permease1"/>
</dbReference>
<sequence>MSPIDKSEYTKIPETSIKVRSASESSTASDTDDAPLDGYSPYLLPAAGSSPQQLQLQQRQQQRHPSAHLQDLEEIPQGRHLGLFSTIVLFISRILGSGIFSITSGIYIDCGQSPMLFFSAWLLACVASFGGLYVFLEMGSLVPRSGGAKVFLEFLYPRPALLATVAFSIYSVMFGFTISNVLVFGEYFIHALGLRVTPTNIRVTGLVFLYGAALVHGVSVSHGVRVQNFLGGLKLVLVAIMVLSGLYVILFPQEITGVENHLKFDHSFFEISPGDAKKATISTFSSAVIKASFAFSGWNSVHTVSNEIKDPVRTFKIAGPVSLAVMSVTYFIINWAYLKVIPPEEIVNSSTLVGSILFEKILGQNLGRHFLTFSIALCAGGNIFVVIYTISRVDQEVFREGYLPFSKFMSSNWPCGAPFRALVLSCSITTLVILGFHQGDIYSYMVSLEGYPQQIAIALIAFGIFLIRFKYPHLQAPIRAGYVGTTAVLLISIYLCVGPFISKSSPNPKGLENWPNYGLVGLTCVLICIMYWFVMFRLLPYFGKYTLVAEEVKLSDGLTVKEWEKVRDYSVLPH</sequence>
<feature type="region of interest" description="Disordered" evidence="5">
    <location>
        <begin position="1"/>
        <end position="45"/>
    </location>
</feature>
<comment type="subcellular location">
    <subcellularLocation>
        <location evidence="1">Membrane</location>
        <topology evidence="1">Multi-pass membrane protein</topology>
    </subcellularLocation>
</comment>
<feature type="transmembrane region" description="Helical" evidence="6">
    <location>
        <begin position="317"/>
        <end position="338"/>
    </location>
</feature>
<evidence type="ECO:0000256" key="5">
    <source>
        <dbReference type="SAM" id="MobiDB-lite"/>
    </source>
</evidence>
<dbReference type="EMBL" id="OZ022407">
    <property type="protein sequence ID" value="CAK9438017.1"/>
    <property type="molecule type" value="Genomic_DNA"/>
</dbReference>
<feature type="transmembrane region" description="Helical" evidence="6">
    <location>
        <begin position="201"/>
        <end position="220"/>
    </location>
</feature>
<dbReference type="PIRSF" id="PIRSF006060">
    <property type="entry name" value="AA_transporter"/>
    <property type="match status" value="1"/>
</dbReference>
<dbReference type="PANTHER" id="PTHR11785:SF382">
    <property type="entry name" value="LOW-AFFINITY METHIONINE PERMEASE"/>
    <property type="match status" value="1"/>
</dbReference>
<feature type="transmembrane region" description="Helical" evidence="6">
    <location>
        <begin position="115"/>
        <end position="136"/>
    </location>
</feature>
<dbReference type="GeneID" id="92207571"/>